<evidence type="ECO:0000256" key="1">
    <source>
        <dbReference type="SAM" id="MobiDB-lite"/>
    </source>
</evidence>
<comment type="caution">
    <text evidence="2">The sequence shown here is derived from an EMBL/GenBank/DDBJ whole genome shotgun (WGS) entry which is preliminary data.</text>
</comment>
<name>A0A4U5NFY6_STECR</name>
<dbReference type="AlphaFoldDB" id="A0A4U5NFY6"/>
<reference evidence="2 3" key="2">
    <citation type="journal article" date="2019" name="G3 (Bethesda)">
        <title>Hybrid Assembly of the Genome of the Entomopathogenic Nematode Steinernema carpocapsae Identifies the X-Chromosome.</title>
        <authorList>
            <person name="Serra L."/>
            <person name="Macchietto M."/>
            <person name="Macias-Munoz A."/>
            <person name="McGill C.J."/>
            <person name="Rodriguez I.M."/>
            <person name="Rodriguez B."/>
            <person name="Murad R."/>
            <person name="Mortazavi A."/>
        </authorList>
    </citation>
    <scope>NUCLEOTIDE SEQUENCE [LARGE SCALE GENOMIC DNA]</scope>
    <source>
        <strain evidence="2 3">ALL</strain>
    </source>
</reference>
<feature type="region of interest" description="Disordered" evidence="1">
    <location>
        <begin position="64"/>
        <end position="113"/>
    </location>
</feature>
<protein>
    <submittedName>
        <fullName evidence="2">Uncharacterized protein</fullName>
    </submittedName>
</protein>
<dbReference type="Proteomes" id="UP000298663">
    <property type="component" value="Unassembled WGS sequence"/>
</dbReference>
<accession>A0A4U5NFY6</accession>
<sequence length="113" mass="12958">MNRYARRIRRSKIDSFARKWLRFCLSGHSECETDTKYSEKEGKTQISCRSPFFVKIQRQPMKMHHAQNSCLKHAKTPQKPLHPEKNASSPGDEAGRGGLQHSVKRASFVVCGK</sequence>
<evidence type="ECO:0000313" key="2">
    <source>
        <dbReference type="EMBL" id="TKR81724.1"/>
    </source>
</evidence>
<reference evidence="2 3" key="1">
    <citation type="journal article" date="2015" name="Genome Biol.">
        <title>Comparative genomics of Steinernema reveals deeply conserved gene regulatory networks.</title>
        <authorList>
            <person name="Dillman A.R."/>
            <person name="Macchietto M."/>
            <person name="Porter C.F."/>
            <person name="Rogers A."/>
            <person name="Williams B."/>
            <person name="Antoshechkin I."/>
            <person name="Lee M.M."/>
            <person name="Goodwin Z."/>
            <person name="Lu X."/>
            <person name="Lewis E.E."/>
            <person name="Goodrich-Blair H."/>
            <person name="Stock S.P."/>
            <person name="Adams B.J."/>
            <person name="Sternberg P.W."/>
            <person name="Mortazavi A."/>
        </authorList>
    </citation>
    <scope>NUCLEOTIDE SEQUENCE [LARGE SCALE GENOMIC DNA]</scope>
    <source>
        <strain evidence="2 3">ALL</strain>
    </source>
</reference>
<keyword evidence="3" id="KW-1185">Reference proteome</keyword>
<gene>
    <name evidence="2" type="ORF">L596_015550</name>
</gene>
<proteinExistence type="predicted"/>
<dbReference type="EMBL" id="AZBU02000004">
    <property type="protein sequence ID" value="TKR81724.1"/>
    <property type="molecule type" value="Genomic_DNA"/>
</dbReference>
<evidence type="ECO:0000313" key="3">
    <source>
        <dbReference type="Proteomes" id="UP000298663"/>
    </source>
</evidence>
<organism evidence="2 3">
    <name type="scientific">Steinernema carpocapsae</name>
    <name type="common">Entomopathogenic nematode</name>
    <dbReference type="NCBI Taxonomy" id="34508"/>
    <lineage>
        <taxon>Eukaryota</taxon>
        <taxon>Metazoa</taxon>
        <taxon>Ecdysozoa</taxon>
        <taxon>Nematoda</taxon>
        <taxon>Chromadorea</taxon>
        <taxon>Rhabditida</taxon>
        <taxon>Tylenchina</taxon>
        <taxon>Panagrolaimomorpha</taxon>
        <taxon>Strongyloidoidea</taxon>
        <taxon>Steinernematidae</taxon>
        <taxon>Steinernema</taxon>
    </lineage>
</organism>